<feature type="compositionally biased region" description="Low complexity" evidence="1">
    <location>
        <begin position="126"/>
        <end position="139"/>
    </location>
</feature>
<reference evidence="5" key="1">
    <citation type="submission" date="2017-06" db="EMBL/GenBank/DDBJ databases">
        <title>Capnocytophaga spp. assemblies.</title>
        <authorList>
            <person name="Gulvik C.A."/>
        </authorList>
    </citation>
    <scope>NUCLEOTIDE SEQUENCE [LARGE SCALE GENOMIC DNA]</scope>
    <source>
        <strain evidence="5">H6253</strain>
    </source>
</reference>
<dbReference type="InterPro" id="IPR013230">
    <property type="entry name" value="Peptidase_M15A_C"/>
</dbReference>
<evidence type="ECO:0000313" key="4">
    <source>
        <dbReference type="EMBL" id="ATA81100.1"/>
    </source>
</evidence>
<dbReference type="SUPFAM" id="SSF55166">
    <property type="entry name" value="Hedgehog/DD-peptidase"/>
    <property type="match status" value="1"/>
</dbReference>
<keyword evidence="5" id="KW-1185">Reference proteome</keyword>
<dbReference type="Gene3D" id="3.30.1380.10">
    <property type="match status" value="1"/>
</dbReference>
<feature type="region of interest" description="Disordered" evidence="1">
    <location>
        <begin position="125"/>
        <end position="172"/>
    </location>
</feature>
<feature type="transmembrane region" description="Helical" evidence="2">
    <location>
        <begin position="175"/>
        <end position="195"/>
    </location>
</feature>
<evidence type="ECO:0000256" key="1">
    <source>
        <dbReference type="SAM" id="MobiDB-lite"/>
    </source>
</evidence>
<evidence type="ECO:0000256" key="2">
    <source>
        <dbReference type="SAM" id="Phobius"/>
    </source>
</evidence>
<accession>A0A250F7J4</accession>
<dbReference type="Pfam" id="PF08291">
    <property type="entry name" value="Peptidase_M15_3"/>
    <property type="match status" value="1"/>
</dbReference>
<dbReference type="AlphaFoldDB" id="A0A250F7J4"/>
<protein>
    <recommendedName>
        <fullName evidence="3">Peptidase M15A C-terminal domain-containing protein</fullName>
    </recommendedName>
</protein>
<dbReference type="EMBL" id="CP022384">
    <property type="protein sequence ID" value="ATA81100.1"/>
    <property type="molecule type" value="Genomic_DNA"/>
</dbReference>
<dbReference type="InterPro" id="IPR009045">
    <property type="entry name" value="Zn_M74/Hedgehog-like"/>
</dbReference>
<organism evidence="4 5">
    <name type="scientific">Capnocytophaga leadbetteri</name>
    <dbReference type="NCBI Taxonomy" id="327575"/>
    <lineage>
        <taxon>Bacteria</taxon>
        <taxon>Pseudomonadati</taxon>
        <taxon>Bacteroidota</taxon>
        <taxon>Flavobacteriia</taxon>
        <taxon>Flavobacteriales</taxon>
        <taxon>Flavobacteriaceae</taxon>
        <taxon>Capnocytophaga</taxon>
    </lineage>
</organism>
<name>A0A250F7J4_9FLAO</name>
<keyword evidence="2" id="KW-0812">Transmembrane</keyword>
<feature type="domain" description="Peptidase M15A C-terminal" evidence="3">
    <location>
        <begin position="7"/>
        <end position="117"/>
    </location>
</feature>
<evidence type="ECO:0000259" key="3">
    <source>
        <dbReference type="Pfam" id="PF08291"/>
    </source>
</evidence>
<evidence type="ECO:0000313" key="5">
    <source>
        <dbReference type="Proteomes" id="UP000217276"/>
    </source>
</evidence>
<keyword evidence="2" id="KW-1133">Transmembrane helix</keyword>
<dbReference type="RefSeq" id="WP_095913021.1">
    <property type="nucleotide sequence ID" value="NZ_CP022384.1"/>
</dbReference>
<gene>
    <name evidence="4" type="ORF">CGC53_01380</name>
</gene>
<keyword evidence="2" id="KW-0472">Membrane</keyword>
<dbReference type="Proteomes" id="UP000217276">
    <property type="component" value="Chromosome"/>
</dbReference>
<dbReference type="KEGG" id="clk:CGC53_01380"/>
<sequence>MTNFTKHFKIKEFNCKDGTPVPPQYLSNAKKVADNLEVLRAALGGKPIIITSGYRTPEHNKRVGGVGGSAHLTASAADIVVRGIPPAQVAATIEKLIAAGKMQEGGIGIYPNFVHYDIRGTRARWNGTKKNGGSTTGITPALPADSEGNEDQAGEQLTPTTPDSPPASDDNKKNYTPYLIAAGVLVLGGIGYYIYKKK</sequence>
<proteinExistence type="predicted"/>